<accession>A0A450UMI2</accession>
<reference evidence="6" key="1">
    <citation type="submission" date="2019-02" db="EMBL/GenBank/DDBJ databases">
        <authorList>
            <person name="Gruber-Vodicka R. H."/>
            <person name="Seah K. B. B."/>
        </authorList>
    </citation>
    <scope>NUCLEOTIDE SEQUENCE</scope>
    <source>
        <strain evidence="7">BECK_SA2B12</strain>
        <strain evidence="5">BECK_SA2B15</strain>
        <strain evidence="6">BECK_SA2B20</strain>
    </source>
</reference>
<dbReference type="GO" id="GO:0016887">
    <property type="term" value="F:ATP hydrolysis activity"/>
    <property type="evidence" value="ECO:0007669"/>
    <property type="project" value="InterPro"/>
</dbReference>
<evidence type="ECO:0000313" key="6">
    <source>
        <dbReference type="EMBL" id="VFJ93739.1"/>
    </source>
</evidence>
<keyword evidence="1" id="KW-0813">Transport</keyword>
<dbReference type="Pfam" id="PF00005">
    <property type="entry name" value="ABC_tran"/>
    <property type="match status" value="1"/>
</dbReference>
<dbReference type="GO" id="GO:0005524">
    <property type="term" value="F:ATP binding"/>
    <property type="evidence" value="ECO:0007669"/>
    <property type="project" value="UniProtKB-KW"/>
</dbReference>
<gene>
    <name evidence="5" type="ORF">BECKH772A_GA0070896_1005110</name>
    <name evidence="6" type="ORF">BECKH772B_GA0070898_1004910</name>
    <name evidence="7" type="ORF">BECKH772C_GA0070978_1004810</name>
</gene>
<evidence type="ECO:0000256" key="3">
    <source>
        <dbReference type="ARBA" id="ARBA00022840"/>
    </source>
</evidence>
<dbReference type="PANTHER" id="PTHR45772">
    <property type="entry name" value="CONSERVED COMPONENT OF ABC TRANSPORTER FOR NATURAL AMINO ACIDS-RELATED"/>
    <property type="match status" value="1"/>
</dbReference>
<dbReference type="EMBL" id="CAADFG010000051">
    <property type="protein sequence ID" value="VFJ93006.1"/>
    <property type="molecule type" value="Genomic_DNA"/>
</dbReference>
<dbReference type="GO" id="GO:0005886">
    <property type="term" value="C:plasma membrane"/>
    <property type="evidence" value="ECO:0007669"/>
    <property type="project" value="TreeGrafter"/>
</dbReference>
<feature type="domain" description="ABC transporter" evidence="4">
    <location>
        <begin position="20"/>
        <end position="249"/>
    </location>
</feature>
<dbReference type="SMART" id="SM00382">
    <property type="entry name" value="AAA"/>
    <property type="match status" value="1"/>
</dbReference>
<organism evidence="6">
    <name type="scientific">Candidatus Kentrum eta</name>
    <dbReference type="NCBI Taxonomy" id="2126337"/>
    <lineage>
        <taxon>Bacteria</taxon>
        <taxon>Pseudomonadati</taxon>
        <taxon>Pseudomonadota</taxon>
        <taxon>Gammaproteobacteria</taxon>
        <taxon>Candidatus Kentrum</taxon>
    </lineage>
</organism>
<dbReference type="InterPro" id="IPR051120">
    <property type="entry name" value="ABC_AA/LPS_Transport"/>
</dbReference>
<keyword evidence="2" id="KW-0547">Nucleotide-binding</keyword>
<keyword evidence="3 6" id="KW-0067">ATP-binding</keyword>
<dbReference type="PROSITE" id="PS50893">
    <property type="entry name" value="ABC_TRANSPORTER_2"/>
    <property type="match status" value="1"/>
</dbReference>
<dbReference type="InterPro" id="IPR032823">
    <property type="entry name" value="BCA_ABC_TP_C"/>
</dbReference>
<dbReference type="AlphaFoldDB" id="A0A450UMI2"/>
<evidence type="ECO:0000256" key="1">
    <source>
        <dbReference type="ARBA" id="ARBA00022448"/>
    </source>
</evidence>
<dbReference type="InterPro" id="IPR003439">
    <property type="entry name" value="ABC_transporter-like_ATP-bd"/>
</dbReference>
<dbReference type="EMBL" id="CAADFJ010000048">
    <property type="protein sequence ID" value="VFK00565.1"/>
    <property type="molecule type" value="Genomic_DNA"/>
</dbReference>
<name>A0A450UMI2_9GAMM</name>
<evidence type="ECO:0000259" key="4">
    <source>
        <dbReference type="PROSITE" id="PS50893"/>
    </source>
</evidence>
<dbReference type="PROSITE" id="PS00211">
    <property type="entry name" value="ABC_TRANSPORTER_1"/>
    <property type="match status" value="1"/>
</dbReference>
<sequence length="249" mass="27575">MNGTPVNEMPAKNPCENHVLCTRNLSRNFGGVQALRNVELHITRGAITGLIGPNGSGKTTLFQAVSGMDRNATGDVRLIRKPILGKRASEIYRAGLARTFQLSRLFPELTVAENLVVAAMPNAPNAEERANQLLRRVNLHYYHDIFASDLSYGQKRLVEFLRVIMANPALILLDEPAAGINLTLRQGLWNMVRELNAQGTTFLIIEHDMSVIANLCADVYVLNEGEVIAYGDLDSVRQNERVQEAYFGT</sequence>
<dbReference type="Gene3D" id="3.40.50.300">
    <property type="entry name" value="P-loop containing nucleotide triphosphate hydrolases"/>
    <property type="match status" value="1"/>
</dbReference>
<dbReference type="CDD" id="cd03219">
    <property type="entry name" value="ABC_Mj1267_LivG_branched"/>
    <property type="match status" value="1"/>
</dbReference>
<dbReference type="Pfam" id="PF12399">
    <property type="entry name" value="BCA_ABC_TP_C"/>
    <property type="match status" value="1"/>
</dbReference>
<proteinExistence type="predicted"/>
<dbReference type="EMBL" id="CAADFI010000049">
    <property type="protein sequence ID" value="VFJ93739.1"/>
    <property type="molecule type" value="Genomic_DNA"/>
</dbReference>
<dbReference type="SUPFAM" id="SSF52540">
    <property type="entry name" value="P-loop containing nucleoside triphosphate hydrolases"/>
    <property type="match status" value="1"/>
</dbReference>
<evidence type="ECO:0000313" key="7">
    <source>
        <dbReference type="EMBL" id="VFK00565.1"/>
    </source>
</evidence>
<dbReference type="InterPro" id="IPR017871">
    <property type="entry name" value="ABC_transporter-like_CS"/>
</dbReference>
<evidence type="ECO:0000313" key="5">
    <source>
        <dbReference type="EMBL" id="VFJ93006.1"/>
    </source>
</evidence>
<dbReference type="InterPro" id="IPR003593">
    <property type="entry name" value="AAA+_ATPase"/>
</dbReference>
<dbReference type="PANTHER" id="PTHR45772:SF9">
    <property type="entry name" value="CONSERVED COMPONENT OF ABC TRANSPORTER FOR NATURAL AMINO ACIDS"/>
    <property type="match status" value="1"/>
</dbReference>
<dbReference type="InterPro" id="IPR027417">
    <property type="entry name" value="P-loop_NTPase"/>
</dbReference>
<evidence type="ECO:0000256" key="2">
    <source>
        <dbReference type="ARBA" id="ARBA00022741"/>
    </source>
</evidence>
<protein>
    <submittedName>
        <fullName evidence="6">Branched-chain amino acid transport system ATP-binding protein</fullName>
    </submittedName>
</protein>